<name>A0A8T3YKE4_9ARCH</name>
<gene>
    <name evidence="2" type="ORF">HY544_01465</name>
</gene>
<accession>A0A8T3YKE4</accession>
<dbReference type="AlphaFoldDB" id="A0A8T3YKE4"/>
<comment type="caution">
    <text evidence="2">The sequence shown here is derived from an EMBL/GenBank/DDBJ whole genome shotgun (WGS) entry which is preliminary data.</text>
</comment>
<dbReference type="Proteomes" id="UP000732298">
    <property type="component" value="Unassembled WGS sequence"/>
</dbReference>
<proteinExistence type="predicted"/>
<organism evidence="2 3">
    <name type="scientific">Candidatus Iainarchaeum sp</name>
    <dbReference type="NCBI Taxonomy" id="3101447"/>
    <lineage>
        <taxon>Archaea</taxon>
        <taxon>Candidatus Iainarchaeota</taxon>
        <taxon>Candidatus Iainarchaeia</taxon>
        <taxon>Candidatus Iainarchaeales</taxon>
        <taxon>Candidatus Iainarchaeaceae</taxon>
        <taxon>Candidatus Iainarchaeum</taxon>
    </lineage>
</organism>
<sequence>MAFRVKRGSVRVTPSAVARRPLKTIQQRLGIVETKRETRPKKGLRAEEERREFRRRPRQTHENNFTEKDIKDVHDGKLFFKHYVNSEALLPETRVALNALLPAITRFKSLLQAQVPAIRNPDYPPDRVIEQYLQTPPTEMYHEASILQLQLQMARQKIGGFEDRHAYGMIKDIWMPQKMRKTQE</sequence>
<evidence type="ECO:0000313" key="2">
    <source>
        <dbReference type="EMBL" id="MBI4210160.1"/>
    </source>
</evidence>
<feature type="region of interest" description="Disordered" evidence="1">
    <location>
        <begin position="36"/>
        <end position="64"/>
    </location>
</feature>
<evidence type="ECO:0000313" key="3">
    <source>
        <dbReference type="Proteomes" id="UP000732298"/>
    </source>
</evidence>
<evidence type="ECO:0000256" key="1">
    <source>
        <dbReference type="SAM" id="MobiDB-lite"/>
    </source>
</evidence>
<protein>
    <submittedName>
        <fullName evidence="2">Uncharacterized protein</fullName>
    </submittedName>
</protein>
<reference evidence="2" key="1">
    <citation type="submission" date="2020-07" db="EMBL/GenBank/DDBJ databases">
        <title>Huge and variable diversity of episymbiotic CPR bacteria and DPANN archaea in groundwater ecosystems.</title>
        <authorList>
            <person name="He C.Y."/>
            <person name="Keren R."/>
            <person name="Whittaker M."/>
            <person name="Farag I.F."/>
            <person name="Doudna J."/>
            <person name="Cate J.H.D."/>
            <person name="Banfield J.F."/>
        </authorList>
    </citation>
    <scope>NUCLEOTIDE SEQUENCE</scope>
    <source>
        <strain evidence="2">NC_groundwater_1296_Ag_S-0.2um_52_80</strain>
    </source>
</reference>
<dbReference type="EMBL" id="JACQPB010000022">
    <property type="protein sequence ID" value="MBI4210160.1"/>
    <property type="molecule type" value="Genomic_DNA"/>
</dbReference>